<dbReference type="SUPFAM" id="SSF51322">
    <property type="entry name" value="Cyanovirin-N"/>
    <property type="match status" value="1"/>
</dbReference>
<feature type="chain" id="PRO_5006135486" description="Cyanovirin-N domain-containing protein" evidence="1">
    <location>
        <begin position="17"/>
        <end position="77"/>
    </location>
</feature>
<name>A0A0P7B7V2_9HYPO</name>
<sequence length="77" mass="8139">MKSLLALSFFAASAIAGDWGQSCNDEIFDSSTGILTAQCNIGDGKGTFVEAKLDLYHCLKYTNGKISACRSPSSGRV</sequence>
<dbReference type="Gene3D" id="2.30.60.10">
    <property type="entry name" value="Cyanovirin-N"/>
    <property type="match status" value="1"/>
</dbReference>
<dbReference type="Proteomes" id="UP000050424">
    <property type="component" value="Unassembled WGS sequence"/>
</dbReference>
<protein>
    <recommendedName>
        <fullName evidence="4">Cyanovirin-N domain-containing protein</fullName>
    </recommendedName>
</protein>
<gene>
    <name evidence="2" type="ORF">AK830_g8544</name>
</gene>
<feature type="signal peptide" evidence="1">
    <location>
        <begin position="1"/>
        <end position="16"/>
    </location>
</feature>
<keyword evidence="3" id="KW-1185">Reference proteome</keyword>
<reference evidence="2 3" key="1">
    <citation type="submission" date="2015-09" db="EMBL/GenBank/DDBJ databases">
        <title>Draft genome of a European isolate of the apple canker pathogen Neonectria ditissima.</title>
        <authorList>
            <person name="Gomez-Cortecero A."/>
            <person name="Harrison R.J."/>
            <person name="Armitage A.D."/>
        </authorList>
    </citation>
    <scope>NUCLEOTIDE SEQUENCE [LARGE SCALE GENOMIC DNA]</scope>
    <source>
        <strain evidence="2 3">R09/05</strain>
    </source>
</reference>
<dbReference type="InterPro" id="IPR036673">
    <property type="entry name" value="Cyanovirin-N_sf"/>
</dbReference>
<dbReference type="OrthoDB" id="2947935at2759"/>
<organism evidence="2 3">
    <name type="scientific">Neonectria ditissima</name>
    <dbReference type="NCBI Taxonomy" id="78410"/>
    <lineage>
        <taxon>Eukaryota</taxon>
        <taxon>Fungi</taxon>
        <taxon>Dikarya</taxon>
        <taxon>Ascomycota</taxon>
        <taxon>Pezizomycotina</taxon>
        <taxon>Sordariomycetes</taxon>
        <taxon>Hypocreomycetidae</taxon>
        <taxon>Hypocreales</taxon>
        <taxon>Nectriaceae</taxon>
        <taxon>Neonectria</taxon>
    </lineage>
</organism>
<evidence type="ECO:0008006" key="4">
    <source>
        <dbReference type="Google" id="ProtNLM"/>
    </source>
</evidence>
<proteinExistence type="predicted"/>
<dbReference type="AlphaFoldDB" id="A0A0P7B7V2"/>
<dbReference type="EMBL" id="LKCW01000146">
    <property type="protein sequence ID" value="KPM38015.1"/>
    <property type="molecule type" value="Genomic_DNA"/>
</dbReference>
<accession>A0A0P7B7V2</accession>
<keyword evidence="1" id="KW-0732">Signal</keyword>
<evidence type="ECO:0000256" key="1">
    <source>
        <dbReference type="SAM" id="SignalP"/>
    </source>
</evidence>
<evidence type="ECO:0000313" key="2">
    <source>
        <dbReference type="EMBL" id="KPM38015.1"/>
    </source>
</evidence>
<evidence type="ECO:0000313" key="3">
    <source>
        <dbReference type="Proteomes" id="UP000050424"/>
    </source>
</evidence>
<comment type="caution">
    <text evidence="2">The sequence shown here is derived from an EMBL/GenBank/DDBJ whole genome shotgun (WGS) entry which is preliminary data.</text>
</comment>